<dbReference type="KEGG" id="rop:ROP_35840"/>
<dbReference type="GO" id="GO:0022857">
    <property type="term" value="F:transmembrane transporter activity"/>
    <property type="evidence" value="ECO:0007669"/>
    <property type="project" value="InterPro"/>
</dbReference>
<feature type="transmembrane region" description="Helical" evidence="9">
    <location>
        <begin position="187"/>
        <end position="207"/>
    </location>
</feature>
<dbReference type="PANTHER" id="PTHR48086">
    <property type="entry name" value="SODIUM/PROLINE SYMPORTER-RELATED"/>
    <property type="match status" value="1"/>
</dbReference>
<keyword evidence="3" id="KW-0813">Transport</keyword>
<dbReference type="Pfam" id="PF00474">
    <property type="entry name" value="SSF"/>
    <property type="match status" value="1"/>
</dbReference>
<evidence type="ECO:0000256" key="1">
    <source>
        <dbReference type="ARBA" id="ARBA00004141"/>
    </source>
</evidence>
<feature type="region of interest" description="Disordered" evidence="8">
    <location>
        <begin position="475"/>
        <end position="494"/>
    </location>
</feature>
<sequence length="494" mass="52250">MIIAILCLVLAISVGVAVYAGYGRRNGGISEFLVGGRSFPAWLVYFLAVGEVYSIGTLLGFPSGIYAHGASYGVWFIGYILLAYVFGYFLAPLVWRAAKRYDAMTVPDIIGRHFSSRTVELVTCLTLLVGLVPWGQYQFIGLQVVLSSLGVSLTPVQAVVIAGVLAFLYVAVSGIRSPAYVSVIKDTLMVITVAAVGIAVLFATHGSGATTTPLHITPAMSTISGSAMTFTMTTIIFQAFVFYLGLGAMYILPAKSERAVKSSTVWMPLYMLIYPMLVLASLYALQKYPGVSNPNTIFMVTARGLLPDWLVGIVASGAALSGLLVLAATALAIGGLVSRNLFSGLQPHAQRRWSTVFVAAFLVLGAVLTLYASTLMLTVLNLFYGLVAQIVPAFVTVLFLRRVPAAAISTGMIVGVVLSVALYLHGPSVLGGINSGVISTGVNALVIVVWRLLAPGPEREPVAHRTEIPVSVTADPPAVPAEALPAGDPHRVRQ</sequence>
<protein>
    <submittedName>
        <fullName evidence="10">Putative SSS family transporter</fullName>
    </submittedName>
</protein>
<accession>C1B828</accession>
<feature type="transmembrane region" description="Helical" evidence="9">
    <location>
        <begin position="264"/>
        <end position="285"/>
    </location>
</feature>
<dbReference type="InterPro" id="IPR050277">
    <property type="entry name" value="Sodium:Solute_Symporter"/>
</dbReference>
<evidence type="ECO:0000256" key="2">
    <source>
        <dbReference type="ARBA" id="ARBA00006434"/>
    </source>
</evidence>
<evidence type="ECO:0000256" key="6">
    <source>
        <dbReference type="ARBA" id="ARBA00023136"/>
    </source>
</evidence>
<dbReference type="CDD" id="cd10322">
    <property type="entry name" value="SLC5sbd"/>
    <property type="match status" value="1"/>
</dbReference>
<dbReference type="STRING" id="632772.ROP_35840"/>
<feature type="transmembrane region" description="Helical" evidence="9">
    <location>
        <begin position="41"/>
        <end position="61"/>
    </location>
</feature>
<dbReference type="AlphaFoldDB" id="C1B828"/>
<feature type="transmembrane region" description="Helical" evidence="9">
    <location>
        <begin position="309"/>
        <end position="333"/>
    </location>
</feature>
<feature type="transmembrane region" description="Helical" evidence="9">
    <location>
        <begin position="227"/>
        <end position="252"/>
    </location>
</feature>
<dbReference type="PATRIC" id="fig|632772.20.peg.3761"/>
<dbReference type="Proteomes" id="UP000002212">
    <property type="component" value="Chromosome"/>
</dbReference>
<dbReference type="RefSeq" id="WP_012690770.1">
    <property type="nucleotide sequence ID" value="NC_012522.1"/>
</dbReference>
<feature type="transmembrane region" description="Helical" evidence="9">
    <location>
        <begin position="407"/>
        <end position="426"/>
    </location>
</feature>
<evidence type="ECO:0000256" key="8">
    <source>
        <dbReference type="SAM" id="MobiDB-lite"/>
    </source>
</evidence>
<dbReference type="HOGENOM" id="CLU_018808_15_0_11"/>
<keyword evidence="4 9" id="KW-0812">Transmembrane</keyword>
<reference evidence="10 11" key="1">
    <citation type="submission" date="2009-03" db="EMBL/GenBank/DDBJ databases">
        <title>Comparison of the complete genome sequences of Rhodococcus erythropolis PR4 and Rhodococcus opacus B4.</title>
        <authorList>
            <person name="Takarada H."/>
            <person name="Sekine M."/>
            <person name="Hosoyama A."/>
            <person name="Yamada R."/>
            <person name="Fujisawa T."/>
            <person name="Omata S."/>
            <person name="Shimizu A."/>
            <person name="Tsukatani N."/>
            <person name="Tanikawa S."/>
            <person name="Fujita N."/>
            <person name="Harayama S."/>
        </authorList>
    </citation>
    <scope>NUCLEOTIDE SEQUENCE [LARGE SCALE GENOMIC DNA]</scope>
    <source>
        <strain evidence="10 11">B4</strain>
    </source>
</reference>
<feature type="transmembrane region" description="Helical" evidence="9">
    <location>
        <begin position="156"/>
        <end position="175"/>
    </location>
</feature>
<keyword evidence="5 9" id="KW-1133">Transmembrane helix</keyword>
<evidence type="ECO:0000256" key="3">
    <source>
        <dbReference type="ARBA" id="ARBA00022448"/>
    </source>
</evidence>
<name>C1B828_RHOOB</name>
<feature type="transmembrane region" description="Helical" evidence="9">
    <location>
        <begin position="432"/>
        <end position="453"/>
    </location>
</feature>
<dbReference type="InterPro" id="IPR001734">
    <property type="entry name" value="Na/solute_symporter"/>
</dbReference>
<feature type="transmembrane region" description="Helical" evidence="9">
    <location>
        <begin position="379"/>
        <end position="400"/>
    </location>
</feature>
<evidence type="ECO:0000256" key="7">
    <source>
        <dbReference type="RuleBase" id="RU362091"/>
    </source>
</evidence>
<dbReference type="OrthoDB" id="3636885at2"/>
<comment type="similarity">
    <text evidence="2 7">Belongs to the sodium:solute symporter (SSF) (TC 2.A.21) family.</text>
</comment>
<keyword evidence="6 9" id="KW-0472">Membrane</keyword>
<gene>
    <name evidence="10" type="ordered locus">ROP_35840</name>
</gene>
<dbReference type="Gene3D" id="1.20.1730.10">
    <property type="entry name" value="Sodium/glucose cotransporter"/>
    <property type="match status" value="1"/>
</dbReference>
<dbReference type="InterPro" id="IPR038377">
    <property type="entry name" value="Na/Glc_symporter_sf"/>
</dbReference>
<dbReference type="EMBL" id="AP011115">
    <property type="protein sequence ID" value="BAH51831.1"/>
    <property type="molecule type" value="Genomic_DNA"/>
</dbReference>
<evidence type="ECO:0000313" key="11">
    <source>
        <dbReference type="Proteomes" id="UP000002212"/>
    </source>
</evidence>
<organism evidence="10 11">
    <name type="scientific">Rhodococcus opacus (strain B4)</name>
    <dbReference type="NCBI Taxonomy" id="632772"/>
    <lineage>
        <taxon>Bacteria</taxon>
        <taxon>Bacillati</taxon>
        <taxon>Actinomycetota</taxon>
        <taxon>Actinomycetes</taxon>
        <taxon>Mycobacteriales</taxon>
        <taxon>Nocardiaceae</taxon>
        <taxon>Rhodococcus</taxon>
    </lineage>
</organism>
<evidence type="ECO:0000313" key="10">
    <source>
        <dbReference type="EMBL" id="BAH51831.1"/>
    </source>
</evidence>
<evidence type="ECO:0000256" key="4">
    <source>
        <dbReference type="ARBA" id="ARBA00022692"/>
    </source>
</evidence>
<comment type="subcellular location">
    <subcellularLocation>
        <location evidence="1">Membrane</location>
        <topology evidence="1">Multi-pass membrane protein</topology>
    </subcellularLocation>
</comment>
<feature type="transmembrane region" description="Helical" evidence="9">
    <location>
        <begin position="73"/>
        <end position="95"/>
    </location>
</feature>
<dbReference type="PROSITE" id="PS50283">
    <property type="entry name" value="NA_SOLUT_SYMP_3"/>
    <property type="match status" value="1"/>
</dbReference>
<feature type="transmembrane region" description="Helical" evidence="9">
    <location>
        <begin position="353"/>
        <end position="373"/>
    </location>
</feature>
<proteinExistence type="inferred from homology"/>
<evidence type="ECO:0000256" key="9">
    <source>
        <dbReference type="SAM" id="Phobius"/>
    </source>
</evidence>
<dbReference type="GO" id="GO:0005886">
    <property type="term" value="C:plasma membrane"/>
    <property type="evidence" value="ECO:0007669"/>
    <property type="project" value="TreeGrafter"/>
</dbReference>
<evidence type="ECO:0000256" key="5">
    <source>
        <dbReference type="ARBA" id="ARBA00022989"/>
    </source>
</evidence>